<dbReference type="Gene3D" id="3.40.30.10">
    <property type="entry name" value="Glutaredoxin"/>
    <property type="match status" value="1"/>
</dbReference>
<evidence type="ECO:0000259" key="4">
    <source>
        <dbReference type="PROSITE" id="PS50405"/>
    </source>
</evidence>
<dbReference type="SUPFAM" id="SSF52833">
    <property type="entry name" value="Thioredoxin-like"/>
    <property type="match status" value="1"/>
</dbReference>
<dbReference type="PANTHER" id="PTHR43969">
    <property type="entry name" value="GLUTATHIONE S TRANSFERASE D10, ISOFORM A-RELATED"/>
    <property type="match status" value="1"/>
</dbReference>
<gene>
    <name evidence="6" type="primary">LOC108560654</name>
</gene>
<dbReference type="SFLD" id="SFLDS00019">
    <property type="entry name" value="Glutathione_Transferase_(cytos"/>
    <property type="match status" value="1"/>
</dbReference>
<dbReference type="InterPro" id="IPR036282">
    <property type="entry name" value="Glutathione-S-Trfase_C_sf"/>
</dbReference>
<comment type="subunit">
    <text evidence="1">Homodimer.</text>
</comment>
<dbReference type="RefSeq" id="XP_017773785.1">
    <property type="nucleotide sequence ID" value="XM_017918296.1"/>
</dbReference>
<dbReference type="Gene3D" id="1.20.1050.10">
    <property type="match status" value="1"/>
</dbReference>
<sequence length="217" mass="24429">MPIDFYYVPGSAPCRAVLLAAKAVGVELNLKLTDLMKGEHMTPEFLKINPQHTIPTINDNGFSLWESRAIMGYLVNKYGKDDSLYPKDPVKRAVVDQRMFFDLGTLYQRLADYYYPVYFAGAAFDPEKKTKIMDALQFLDTFLSKSTYAAGEQLTIADLTLVATVTTLEVVDFDLSSFKNIIRWLDVVKKNAPGYEEANGKNVLAFKALVDNLMKGR</sequence>
<dbReference type="SFLD" id="SFLDG01153">
    <property type="entry name" value="Main.4:_Theta-like"/>
    <property type="match status" value="1"/>
</dbReference>
<dbReference type="InterPro" id="IPR004046">
    <property type="entry name" value="GST_C"/>
</dbReference>
<evidence type="ECO:0000256" key="2">
    <source>
        <dbReference type="RuleBase" id="RU003494"/>
    </source>
</evidence>
<evidence type="ECO:0000259" key="3">
    <source>
        <dbReference type="PROSITE" id="PS50404"/>
    </source>
</evidence>
<dbReference type="PROSITE" id="PS50405">
    <property type="entry name" value="GST_CTER"/>
    <property type="match status" value="1"/>
</dbReference>
<proteinExistence type="inferred from homology"/>
<dbReference type="SFLD" id="SFLDG00358">
    <property type="entry name" value="Main_(cytGST)"/>
    <property type="match status" value="1"/>
</dbReference>
<comment type="similarity">
    <text evidence="2">Belongs to the GST superfamily.</text>
</comment>
<protein>
    <submittedName>
        <fullName evidence="6">Glutathione S-transferase 1-like</fullName>
    </submittedName>
</protein>
<dbReference type="InterPro" id="IPR004045">
    <property type="entry name" value="Glutathione_S-Trfase_N"/>
</dbReference>
<dbReference type="Proteomes" id="UP000695000">
    <property type="component" value="Unplaced"/>
</dbReference>
<dbReference type="CDD" id="cd03177">
    <property type="entry name" value="GST_C_Delta_Epsilon"/>
    <property type="match status" value="1"/>
</dbReference>
<evidence type="ECO:0000256" key="1">
    <source>
        <dbReference type="ARBA" id="ARBA00011738"/>
    </source>
</evidence>
<feature type="domain" description="GST C-terminal" evidence="4">
    <location>
        <begin position="88"/>
        <end position="206"/>
    </location>
</feature>
<dbReference type="PROSITE" id="PS50404">
    <property type="entry name" value="GST_NTER"/>
    <property type="match status" value="1"/>
</dbReference>
<dbReference type="SUPFAM" id="SSF47616">
    <property type="entry name" value="GST C-terminal domain-like"/>
    <property type="match status" value="1"/>
</dbReference>
<organism evidence="5 6">
    <name type="scientific">Nicrophorus vespilloides</name>
    <name type="common">Boreal carrion beetle</name>
    <dbReference type="NCBI Taxonomy" id="110193"/>
    <lineage>
        <taxon>Eukaryota</taxon>
        <taxon>Metazoa</taxon>
        <taxon>Ecdysozoa</taxon>
        <taxon>Arthropoda</taxon>
        <taxon>Hexapoda</taxon>
        <taxon>Insecta</taxon>
        <taxon>Pterygota</taxon>
        <taxon>Neoptera</taxon>
        <taxon>Endopterygota</taxon>
        <taxon>Coleoptera</taxon>
        <taxon>Polyphaga</taxon>
        <taxon>Staphyliniformia</taxon>
        <taxon>Silphidae</taxon>
        <taxon>Nicrophorinae</taxon>
        <taxon>Nicrophorus</taxon>
    </lineage>
</organism>
<dbReference type="InterPro" id="IPR040079">
    <property type="entry name" value="Glutathione_S-Trfase"/>
</dbReference>
<name>A0ABM1MGT5_NICVS</name>
<feature type="domain" description="GST N-terminal" evidence="3">
    <location>
        <begin position="1"/>
        <end position="82"/>
    </location>
</feature>
<accession>A0ABM1MGT5</accession>
<dbReference type="InterPro" id="IPR036249">
    <property type="entry name" value="Thioredoxin-like_sf"/>
</dbReference>
<dbReference type="Pfam" id="PF02798">
    <property type="entry name" value="GST_N"/>
    <property type="match status" value="1"/>
</dbReference>
<dbReference type="InterPro" id="IPR010987">
    <property type="entry name" value="Glutathione-S-Trfase_C-like"/>
</dbReference>
<dbReference type="GeneID" id="108560654"/>
<reference evidence="6" key="1">
    <citation type="submission" date="2025-08" db="UniProtKB">
        <authorList>
            <consortium name="RefSeq"/>
        </authorList>
    </citation>
    <scope>IDENTIFICATION</scope>
    <source>
        <tissue evidence="6">Whole Larva</tissue>
    </source>
</reference>
<dbReference type="CDD" id="cd03045">
    <property type="entry name" value="GST_N_Delta_Epsilon"/>
    <property type="match status" value="1"/>
</dbReference>
<dbReference type="PANTHER" id="PTHR43969:SF9">
    <property type="entry name" value="GLUTATHIONE S TRANSFERASE D10, ISOFORM A-RELATED"/>
    <property type="match status" value="1"/>
</dbReference>
<dbReference type="Pfam" id="PF00043">
    <property type="entry name" value="GST_C"/>
    <property type="match status" value="1"/>
</dbReference>
<keyword evidence="5" id="KW-1185">Reference proteome</keyword>
<evidence type="ECO:0000313" key="6">
    <source>
        <dbReference type="RefSeq" id="XP_017773785.1"/>
    </source>
</evidence>
<evidence type="ECO:0000313" key="5">
    <source>
        <dbReference type="Proteomes" id="UP000695000"/>
    </source>
</evidence>